<dbReference type="EMBL" id="JBIGIB010000002">
    <property type="protein sequence ID" value="MFG6467001.1"/>
    <property type="molecule type" value="Genomic_DNA"/>
</dbReference>
<dbReference type="Gene3D" id="1.10.287.950">
    <property type="entry name" value="Methyl-accepting chemotaxis protein"/>
    <property type="match status" value="1"/>
</dbReference>
<evidence type="ECO:0000259" key="5">
    <source>
        <dbReference type="PROSITE" id="PS50111"/>
    </source>
</evidence>
<evidence type="ECO:0000313" key="7">
    <source>
        <dbReference type="Proteomes" id="UP001606303"/>
    </source>
</evidence>
<feature type="compositionally biased region" description="Low complexity" evidence="4">
    <location>
        <begin position="8"/>
        <end position="21"/>
    </location>
</feature>
<dbReference type="PANTHER" id="PTHR43531">
    <property type="entry name" value="PROTEIN ICFG"/>
    <property type="match status" value="1"/>
</dbReference>
<comment type="similarity">
    <text evidence="2">Belongs to the methyl-accepting chemotaxis (MCP) protein family.</text>
</comment>
<keyword evidence="1" id="KW-0145">Chemotaxis</keyword>
<accession>A0ABW7GYF0</accession>
<evidence type="ECO:0000256" key="4">
    <source>
        <dbReference type="SAM" id="MobiDB-lite"/>
    </source>
</evidence>
<keyword evidence="7" id="KW-1185">Reference proteome</keyword>
<dbReference type="SUPFAM" id="SSF58104">
    <property type="entry name" value="Methyl-accepting chemotaxis protein (MCP) signaling domain"/>
    <property type="match status" value="1"/>
</dbReference>
<dbReference type="RefSeq" id="WP_394384126.1">
    <property type="nucleotide sequence ID" value="NZ_JBIGIB010000002.1"/>
</dbReference>
<feature type="region of interest" description="Disordered" evidence="4">
    <location>
        <begin position="1"/>
        <end position="21"/>
    </location>
</feature>
<dbReference type="InterPro" id="IPR004089">
    <property type="entry name" value="MCPsignal_dom"/>
</dbReference>
<evidence type="ECO:0000313" key="6">
    <source>
        <dbReference type="EMBL" id="MFG6467001.1"/>
    </source>
</evidence>
<reference evidence="6 7" key="1">
    <citation type="submission" date="2024-08" db="EMBL/GenBank/DDBJ databases">
        <authorList>
            <person name="Lu H."/>
        </authorList>
    </citation>
    <scope>NUCLEOTIDE SEQUENCE [LARGE SCALE GENOMIC DNA]</scope>
    <source>
        <strain evidence="6 7">BYS87W</strain>
    </source>
</reference>
<dbReference type="Pfam" id="PF00015">
    <property type="entry name" value="MCPsignal"/>
    <property type="match status" value="1"/>
</dbReference>
<proteinExistence type="inferred from homology"/>
<gene>
    <name evidence="6" type="ORF">ACG01O_10325</name>
</gene>
<feature type="domain" description="Methyl-accepting transducer" evidence="5">
    <location>
        <begin position="152"/>
        <end position="334"/>
    </location>
</feature>
<dbReference type="Proteomes" id="UP001606303">
    <property type="component" value="Unassembled WGS sequence"/>
</dbReference>
<organism evidence="6 7">
    <name type="scientific">Pelomonas baiyunensis</name>
    <dbReference type="NCBI Taxonomy" id="3299026"/>
    <lineage>
        <taxon>Bacteria</taxon>
        <taxon>Pseudomonadati</taxon>
        <taxon>Pseudomonadota</taxon>
        <taxon>Betaproteobacteria</taxon>
        <taxon>Burkholderiales</taxon>
        <taxon>Sphaerotilaceae</taxon>
        <taxon>Roseateles</taxon>
    </lineage>
</organism>
<protein>
    <submittedName>
        <fullName evidence="6">Methyl-accepting chemotaxis protein</fullName>
    </submittedName>
</protein>
<keyword evidence="3" id="KW-0807">Transducer</keyword>
<dbReference type="SMART" id="SM00283">
    <property type="entry name" value="MA"/>
    <property type="match status" value="1"/>
</dbReference>
<name>A0ABW7GYF0_9BURK</name>
<evidence type="ECO:0000256" key="2">
    <source>
        <dbReference type="ARBA" id="ARBA00029447"/>
    </source>
</evidence>
<dbReference type="InterPro" id="IPR051310">
    <property type="entry name" value="MCP_chemotaxis"/>
</dbReference>
<comment type="caution">
    <text evidence="6">The sequence shown here is derived from an EMBL/GenBank/DDBJ whole genome shotgun (WGS) entry which is preliminary data.</text>
</comment>
<evidence type="ECO:0000256" key="1">
    <source>
        <dbReference type="ARBA" id="ARBA00022500"/>
    </source>
</evidence>
<dbReference type="PANTHER" id="PTHR43531:SF11">
    <property type="entry name" value="METHYL-ACCEPTING CHEMOTAXIS PROTEIN 3"/>
    <property type="match status" value="1"/>
</dbReference>
<evidence type="ECO:0000256" key="3">
    <source>
        <dbReference type="PROSITE-ProRule" id="PRU00284"/>
    </source>
</evidence>
<sequence>MDPDQSVAAPDTAPADASASPGWLHRAAQWTRQHAGLGLGVCAGVGLVAYALQGATTCESLTVPLAWAAGGAYAGWQAKRWQDRARKPESTGARMQHPQASSVVAQDISTLQQAFAVLGQQVNATIQTSETAVLAMGERMARVHGRTVDLRQRVVDAVAHSESLSEQSLRQSHEHAAAVADLATHQQTFERTRMEFLQRVRNSADQVRHLAPLAELISDIARQTNMLAINAAIEAARAGNEGSGFKVVAGEVRRLSTQTADAAKQVTEGIQQAAQAIEREAIQLQAELGDNSAAQLDEIAKHITTMSQTLAEVVPYLGQLSTEMDRGIADVTSDIVDTLGDMQFQDINRQLLEQINHALASLSSHFAQLYQLIDGQAPPPPVLLEELLQLWTQDYVMQAQRVAHVLAMGGGEASNVVPLREEVGLPEPPAVQLAVVNGPRIELF</sequence>
<dbReference type="PROSITE" id="PS50111">
    <property type="entry name" value="CHEMOTAXIS_TRANSDUC_2"/>
    <property type="match status" value="1"/>
</dbReference>